<evidence type="ECO:0000256" key="1">
    <source>
        <dbReference type="SAM" id="MobiDB-lite"/>
    </source>
</evidence>
<gene>
    <name evidence="2" type="primary">51</name>
    <name evidence="2" type="ORF">PBI_CHIDIEBERE_51</name>
</gene>
<organism evidence="2 3">
    <name type="scientific">Gordonia phage Chidiebere</name>
    <dbReference type="NCBI Taxonomy" id="2656530"/>
    <lineage>
        <taxon>Viruses</taxon>
        <taxon>Duplodnaviria</taxon>
        <taxon>Heunggongvirae</taxon>
        <taxon>Uroviricota</taxon>
        <taxon>Caudoviricetes</taxon>
        <taxon>Chidieberevirus</taxon>
        <taxon>Chidieberevirus chidiebere</taxon>
    </lineage>
</organism>
<dbReference type="RefSeq" id="YP_010675569.1">
    <property type="nucleotide sequence ID" value="NC_071005.1"/>
</dbReference>
<reference evidence="2 3" key="1">
    <citation type="submission" date="2019-10" db="EMBL/GenBank/DDBJ databases">
        <authorList>
            <person name="Zack K.M."/>
            <person name="Garlena R.A."/>
            <person name="Russell D.A."/>
            <person name="Pope W.H."/>
            <person name="Jacobs-Sera D."/>
            <person name="Hatfull G.F."/>
        </authorList>
    </citation>
    <scope>NUCLEOTIDE SEQUENCE [LARGE SCALE GENOMIC DNA]</scope>
</reference>
<keyword evidence="3" id="KW-1185">Reference proteome</keyword>
<dbReference type="GeneID" id="77951896"/>
<protein>
    <submittedName>
        <fullName evidence="2">Minor tail protein</fullName>
    </submittedName>
</protein>
<proteinExistence type="predicted"/>
<dbReference type="KEGG" id="vg:77951896"/>
<name>A0A649VLX3_9CAUD</name>
<sequence>MATSQSASFLPLTIDGGKPFNNRTLDKMILSANYSLTMDEASDMSFVLHDPNLAYLSSFAGDRGPIGKRASYNGYPLEVASLSASGGSSGVGETTLKLRPEGIEKLRKVKGGLNRPNISATQYVKDAVMRQGMRFVGQPTTVRPSIERDTPGGLGAEEERNEWTTIKGLAGEEQFVVFELQNTIYFAKPQWLFDNRPNVKVYWAPLSTWQQTDRWNVMLQAPQMDFGSQNTEDEISFVLPLQAQGSILPGHTVTIVGVPKVPTKLLVTEVTYPVAGEGVLEVKAKKPWVVEKRERTQPKPPPMSIGSGGGGIGMGPGGKGKRFYASEICMAAKQRNLGRDGARNGIATALVESNLTMYANYSVPESLKYPHDAVGSDHDSVGLFQQRQAGWGTLAQRMNPRASAGLFFNKMMTFNWRAMDPGAACQRVQVSAFPGRYSQRMGEATSIVNQVY</sequence>
<evidence type="ECO:0000313" key="2">
    <source>
        <dbReference type="EMBL" id="QGJ92942.1"/>
    </source>
</evidence>
<feature type="region of interest" description="Disordered" evidence="1">
    <location>
        <begin position="293"/>
        <end position="312"/>
    </location>
</feature>
<dbReference type="EMBL" id="MN586022">
    <property type="protein sequence ID" value="QGJ92942.1"/>
    <property type="molecule type" value="Genomic_DNA"/>
</dbReference>
<dbReference type="Proteomes" id="UP000423645">
    <property type="component" value="Segment"/>
</dbReference>
<accession>A0A649VLX3</accession>
<evidence type="ECO:0000313" key="3">
    <source>
        <dbReference type="Proteomes" id="UP000423645"/>
    </source>
</evidence>